<keyword evidence="3" id="KW-1185">Reference proteome</keyword>
<feature type="region of interest" description="Disordered" evidence="1">
    <location>
        <begin position="1"/>
        <end position="46"/>
    </location>
</feature>
<proteinExistence type="predicted"/>
<dbReference type="OrthoDB" id="2385156at2759"/>
<feature type="compositionally biased region" description="Low complexity" evidence="1">
    <location>
        <begin position="24"/>
        <end position="36"/>
    </location>
</feature>
<dbReference type="Proteomes" id="UP000789342">
    <property type="component" value="Unassembled WGS sequence"/>
</dbReference>
<accession>A0A9N8YU56</accession>
<organism evidence="2 3">
    <name type="scientific">Acaulospora morrowiae</name>
    <dbReference type="NCBI Taxonomy" id="94023"/>
    <lineage>
        <taxon>Eukaryota</taxon>
        <taxon>Fungi</taxon>
        <taxon>Fungi incertae sedis</taxon>
        <taxon>Mucoromycota</taxon>
        <taxon>Glomeromycotina</taxon>
        <taxon>Glomeromycetes</taxon>
        <taxon>Diversisporales</taxon>
        <taxon>Acaulosporaceae</taxon>
        <taxon>Acaulospora</taxon>
    </lineage>
</organism>
<sequence length="310" mass="36126">DEQAKDQSPHTPPYQIFSSDAFVQQQSSNEGSNGQEFSDSDSTYSNFDYEKDNLRTIEQIQNYEVDNEDAYIKSIQLSQEARDASDPVNKLPKSDKRLLKKFWNSVLYFAYKLNISCNFTYSSSSETKTIRKDKWDKDLQPLLKKYQAHFEGKTVFNTILLDSAIEDVLAKPYTGTFIHKEHFDLIWIQDIHKRFLFIFQEPINSLCGSEQTELSYREDFVNPIIAKVFDDVKDLIRVKTGEVENTLSKNQRNETRQYKQRVQIGCYQDGIYKININATVFEISFLEIVGSAIYIDVTKLKEDTEKSHME</sequence>
<comment type="caution">
    <text evidence="2">The sequence shown here is derived from an EMBL/GenBank/DDBJ whole genome shotgun (WGS) entry which is preliminary data.</text>
</comment>
<dbReference type="EMBL" id="CAJVPV010000266">
    <property type="protein sequence ID" value="CAG8449373.1"/>
    <property type="molecule type" value="Genomic_DNA"/>
</dbReference>
<feature type="non-terminal residue" evidence="2">
    <location>
        <position position="310"/>
    </location>
</feature>
<evidence type="ECO:0000256" key="1">
    <source>
        <dbReference type="SAM" id="MobiDB-lite"/>
    </source>
</evidence>
<protein>
    <submittedName>
        <fullName evidence="2">18925_t:CDS:1</fullName>
    </submittedName>
</protein>
<name>A0A9N8YU56_9GLOM</name>
<gene>
    <name evidence="2" type="ORF">AMORRO_LOCUS821</name>
</gene>
<evidence type="ECO:0000313" key="2">
    <source>
        <dbReference type="EMBL" id="CAG8449373.1"/>
    </source>
</evidence>
<dbReference type="AlphaFoldDB" id="A0A9N8YU56"/>
<reference evidence="2" key="1">
    <citation type="submission" date="2021-06" db="EMBL/GenBank/DDBJ databases">
        <authorList>
            <person name="Kallberg Y."/>
            <person name="Tangrot J."/>
            <person name="Rosling A."/>
        </authorList>
    </citation>
    <scope>NUCLEOTIDE SEQUENCE</scope>
    <source>
        <strain evidence="2">CL551</strain>
    </source>
</reference>
<evidence type="ECO:0000313" key="3">
    <source>
        <dbReference type="Proteomes" id="UP000789342"/>
    </source>
</evidence>